<name>A0ABT8HZC8_9BACL</name>
<evidence type="ECO:0000313" key="2">
    <source>
        <dbReference type="Proteomes" id="UP001172721"/>
    </source>
</evidence>
<organism evidence="1 2">
    <name type="scientific">Fictibacillus fluitans</name>
    <dbReference type="NCBI Taxonomy" id="3058422"/>
    <lineage>
        <taxon>Bacteria</taxon>
        <taxon>Bacillati</taxon>
        <taxon>Bacillota</taxon>
        <taxon>Bacilli</taxon>
        <taxon>Bacillales</taxon>
        <taxon>Fictibacillaceae</taxon>
        <taxon>Fictibacillus</taxon>
    </lineage>
</organism>
<reference evidence="1" key="1">
    <citation type="submission" date="2023-07" db="EMBL/GenBank/DDBJ databases">
        <title>Fictibacillus sp. isolated from freshwater pond.</title>
        <authorList>
            <person name="Kirdat K."/>
            <person name="Bhat A."/>
            <person name="Mourya A."/>
            <person name="Yadav A."/>
        </authorList>
    </citation>
    <scope>NUCLEOTIDE SEQUENCE</scope>
    <source>
        <strain evidence="1">NE201</strain>
    </source>
</reference>
<evidence type="ECO:0008006" key="3">
    <source>
        <dbReference type="Google" id="ProtNLM"/>
    </source>
</evidence>
<evidence type="ECO:0000313" key="1">
    <source>
        <dbReference type="EMBL" id="MDN4525815.1"/>
    </source>
</evidence>
<protein>
    <recommendedName>
        <fullName evidence="3">DUF4388 domain-containing protein</fullName>
    </recommendedName>
</protein>
<sequence length="309" mass="33593">MKFCRLSSIRKGTPLSITLQGTPLPIVLTFIALKKSCLVGTGTDGSILIINKRDITAIQFLQFLPSGSLPVLPGLAALNSAQTIEQIQAALLDPALGLNLTNYNSLSDVQQRETATRLRAARPAAGFPDAASAQAELNRQAQAVNLDEVNAAPNAAAVRTSIERAALQLDLNRYSSDSLNDLQRTAVAQSIFAQREQQGPYQSAEAVQSALDAAIDEQLPPPETVVQTALPVISFLEMINYAHSTEELKEAIEHPSSDLDLSKYWILSELLQFSVLDTLLKIRPKKGFTTKEEAEIYLQAVIRKISQSE</sequence>
<comment type="caution">
    <text evidence="1">The sequence shown here is derived from an EMBL/GenBank/DDBJ whole genome shotgun (WGS) entry which is preliminary data.</text>
</comment>
<dbReference type="Proteomes" id="UP001172721">
    <property type="component" value="Unassembled WGS sequence"/>
</dbReference>
<proteinExistence type="predicted"/>
<keyword evidence="2" id="KW-1185">Reference proteome</keyword>
<accession>A0ABT8HZC8</accession>
<gene>
    <name evidence="1" type="ORF">QYB97_15120</name>
</gene>
<dbReference type="RefSeq" id="WP_301166845.1">
    <property type="nucleotide sequence ID" value="NZ_JAUHTR010000008.1"/>
</dbReference>
<dbReference type="EMBL" id="JAUHTR010000008">
    <property type="protein sequence ID" value="MDN4525815.1"/>
    <property type="molecule type" value="Genomic_DNA"/>
</dbReference>